<sequence>MLDGIQGKAKVSVAIEHEFTIIETSKGKTAKIKFEEGELF</sequence>
<dbReference type="Proteomes" id="UP001596494">
    <property type="component" value="Unassembled WGS sequence"/>
</dbReference>
<keyword evidence="2" id="KW-1185">Reference proteome</keyword>
<name>A0ABW2JZR8_9BACI</name>
<accession>A0ABW2JZR8</accession>
<gene>
    <name evidence="1" type="ORF">ACFQMN_02895</name>
</gene>
<dbReference type="InterPro" id="IPR035530">
    <property type="entry name" value="PBSX_XtrA"/>
</dbReference>
<evidence type="ECO:0000313" key="1">
    <source>
        <dbReference type="EMBL" id="MFC7319834.1"/>
    </source>
</evidence>
<organism evidence="1 2">
    <name type="scientific">Halobacillus campisalis</name>
    <dbReference type="NCBI Taxonomy" id="435909"/>
    <lineage>
        <taxon>Bacteria</taxon>
        <taxon>Bacillati</taxon>
        <taxon>Bacillota</taxon>
        <taxon>Bacilli</taxon>
        <taxon>Bacillales</taxon>
        <taxon>Bacillaceae</taxon>
        <taxon>Halobacillus</taxon>
    </lineage>
</organism>
<evidence type="ECO:0000313" key="2">
    <source>
        <dbReference type="Proteomes" id="UP001596494"/>
    </source>
</evidence>
<protein>
    <submittedName>
        <fullName evidence="1">XtrA/YqaO family protein</fullName>
    </submittedName>
</protein>
<comment type="caution">
    <text evidence="1">The sequence shown here is derived from an EMBL/GenBank/DDBJ whole genome shotgun (WGS) entry which is preliminary data.</text>
</comment>
<dbReference type="EMBL" id="JBHTBY010000001">
    <property type="protein sequence ID" value="MFC7319834.1"/>
    <property type="molecule type" value="Genomic_DNA"/>
</dbReference>
<reference evidence="2" key="1">
    <citation type="journal article" date="2019" name="Int. J. Syst. Evol. Microbiol.">
        <title>The Global Catalogue of Microorganisms (GCM) 10K type strain sequencing project: providing services to taxonomists for standard genome sequencing and annotation.</title>
        <authorList>
            <consortium name="The Broad Institute Genomics Platform"/>
            <consortium name="The Broad Institute Genome Sequencing Center for Infectious Disease"/>
            <person name="Wu L."/>
            <person name="Ma J."/>
        </authorList>
    </citation>
    <scope>NUCLEOTIDE SEQUENCE [LARGE SCALE GENOMIC DNA]</scope>
    <source>
        <strain evidence="2">CCUG 73951</strain>
    </source>
</reference>
<proteinExistence type="predicted"/>
<dbReference type="RefSeq" id="WP_289215606.1">
    <property type="nucleotide sequence ID" value="NZ_JAPVRC010000003.1"/>
</dbReference>
<dbReference type="Pfam" id="PF17356">
    <property type="entry name" value="PBSX_XtrA"/>
    <property type="match status" value="1"/>
</dbReference>